<sequence>MPCRSETHEHHWPKEGTLMICRCEIFCGFCEGEDAKLVHARPWDLREHVRVVHACAQCLSIRVSPRIAPNVSAKSKKRSHGEVEKSGSSDDDDSDEDKNDNEDNDNDKEEDESNEEELSANSEVIARSPSDPFFVNDTGETKAAATPLRLRADKPAAKAKQVSPRAHAASFKPIGTKSGPPSPKRAKQEAVTARPPQAATNQFRMPPLAINQHVNKQYMHGHARVPGPNFQAPGGYPQQYPTIMPPVPGAFVPPMNARPLNINDQAHGHAQPPPGVTANPPHLPARHVPAQSTIRNFYQIHPGAIANPGNNPEQQRLRQMTAHCLTNTNITEQNLILTYTQEAEYVRQLYTNRRLTMFREEIRQGQQQDARVQFGQMLPHFHEWARMMASAGQQPGPPPGQQSGSQQQQQPGTQPAGVPQQQQQQPGPQEPGQGQQPGAQGDGQERQ</sequence>
<name>A0A074YNG3_AURSE</name>
<organism evidence="2 3">
    <name type="scientific">Aureobasidium subglaciale (strain EXF-2481)</name>
    <name type="common">Aureobasidium pullulans var. subglaciale</name>
    <dbReference type="NCBI Taxonomy" id="1043005"/>
    <lineage>
        <taxon>Eukaryota</taxon>
        <taxon>Fungi</taxon>
        <taxon>Dikarya</taxon>
        <taxon>Ascomycota</taxon>
        <taxon>Pezizomycotina</taxon>
        <taxon>Dothideomycetes</taxon>
        <taxon>Dothideomycetidae</taxon>
        <taxon>Dothideales</taxon>
        <taxon>Saccotheciaceae</taxon>
        <taxon>Aureobasidium</taxon>
    </lineage>
</organism>
<proteinExistence type="predicted"/>
<accession>A0A074YNG3</accession>
<dbReference type="InParanoid" id="A0A074YNG3"/>
<feature type="region of interest" description="Disordered" evidence="1">
    <location>
        <begin position="390"/>
        <end position="447"/>
    </location>
</feature>
<protein>
    <submittedName>
        <fullName evidence="2">Uncharacterized protein</fullName>
    </submittedName>
</protein>
<dbReference type="GeneID" id="25363389"/>
<dbReference type="AlphaFoldDB" id="A0A074YNG3"/>
<keyword evidence="3" id="KW-1185">Reference proteome</keyword>
<feature type="compositionally biased region" description="Acidic residues" evidence="1">
    <location>
        <begin position="89"/>
        <end position="118"/>
    </location>
</feature>
<dbReference type="STRING" id="1043005.A0A074YNG3"/>
<dbReference type="EMBL" id="KL584753">
    <property type="protein sequence ID" value="KEQ97619.1"/>
    <property type="molecule type" value="Genomic_DNA"/>
</dbReference>
<feature type="compositionally biased region" description="Low complexity" evidence="1">
    <location>
        <begin position="401"/>
        <end position="439"/>
    </location>
</feature>
<gene>
    <name evidence="2" type="ORF">AUEXF2481DRAFT_26996</name>
</gene>
<evidence type="ECO:0000256" key="1">
    <source>
        <dbReference type="SAM" id="MobiDB-lite"/>
    </source>
</evidence>
<feature type="region of interest" description="Disordered" evidence="1">
    <location>
        <begin position="69"/>
        <end position="189"/>
    </location>
</feature>
<evidence type="ECO:0000313" key="3">
    <source>
        <dbReference type="Proteomes" id="UP000030641"/>
    </source>
</evidence>
<dbReference type="OrthoDB" id="3910132at2759"/>
<reference evidence="2 3" key="1">
    <citation type="journal article" date="2014" name="BMC Genomics">
        <title>Genome sequencing of four Aureobasidium pullulans varieties: biotechnological potential, stress tolerance, and description of new species.</title>
        <authorList>
            <person name="Gostin Ar C."/>
            <person name="Ohm R.A."/>
            <person name="Kogej T."/>
            <person name="Sonjak S."/>
            <person name="Turk M."/>
            <person name="Zajc J."/>
            <person name="Zalar P."/>
            <person name="Grube M."/>
            <person name="Sun H."/>
            <person name="Han J."/>
            <person name="Sharma A."/>
            <person name="Chiniquy J."/>
            <person name="Ngan C.Y."/>
            <person name="Lipzen A."/>
            <person name="Barry K."/>
            <person name="Grigoriev I.V."/>
            <person name="Gunde-Cimerman N."/>
        </authorList>
    </citation>
    <scope>NUCLEOTIDE SEQUENCE [LARGE SCALE GENOMIC DNA]</scope>
    <source>
        <strain evidence="2 3">EXF-2481</strain>
    </source>
</reference>
<dbReference type="HOGENOM" id="CLU_528887_0_0_1"/>
<dbReference type="Proteomes" id="UP000030641">
    <property type="component" value="Unassembled WGS sequence"/>
</dbReference>
<evidence type="ECO:0000313" key="2">
    <source>
        <dbReference type="EMBL" id="KEQ97619.1"/>
    </source>
</evidence>
<dbReference type="RefSeq" id="XP_013346217.1">
    <property type="nucleotide sequence ID" value="XM_013490763.1"/>
</dbReference>
<feature type="region of interest" description="Disordered" evidence="1">
    <location>
        <begin position="263"/>
        <end position="286"/>
    </location>
</feature>